<dbReference type="Proteomes" id="UP001516400">
    <property type="component" value="Unassembled WGS sequence"/>
</dbReference>
<evidence type="ECO:0000256" key="10">
    <source>
        <dbReference type="ARBA" id="ARBA00023201"/>
    </source>
</evidence>
<evidence type="ECO:0000256" key="7">
    <source>
        <dbReference type="ARBA" id="ARBA00023053"/>
    </source>
</evidence>
<dbReference type="AlphaFoldDB" id="A0ABD2MWL5"/>
<comment type="caution">
    <text evidence="13">The sequence shown here is derived from an EMBL/GenBank/DDBJ whole genome shotgun (WGS) entry which is preliminary data.</text>
</comment>
<gene>
    <name evidence="13" type="ORF">HHI36_021047</name>
</gene>
<evidence type="ECO:0000313" key="14">
    <source>
        <dbReference type="Proteomes" id="UP001516400"/>
    </source>
</evidence>
<reference evidence="13 14" key="1">
    <citation type="journal article" date="2021" name="BMC Biol.">
        <title>Horizontally acquired antibacterial genes associated with adaptive radiation of ladybird beetles.</title>
        <authorList>
            <person name="Li H.S."/>
            <person name="Tang X.F."/>
            <person name="Huang Y.H."/>
            <person name="Xu Z.Y."/>
            <person name="Chen M.L."/>
            <person name="Du X.Y."/>
            <person name="Qiu B.Y."/>
            <person name="Chen P.T."/>
            <person name="Zhang W."/>
            <person name="Slipinski A."/>
            <person name="Escalona H.E."/>
            <person name="Waterhouse R.M."/>
            <person name="Zwick A."/>
            <person name="Pang H."/>
        </authorList>
    </citation>
    <scope>NUCLEOTIDE SEQUENCE [LARGE SCALE GENOMIC DNA]</scope>
    <source>
        <strain evidence="13">SYSU2018</strain>
    </source>
</reference>
<keyword evidence="6" id="KW-1133">Transmembrane helix</keyword>
<comment type="subcellular location">
    <subcellularLocation>
        <location evidence="1">Membrane</location>
        <topology evidence="1">Multi-pass membrane protein</topology>
    </subcellularLocation>
</comment>
<evidence type="ECO:0000256" key="4">
    <source>
        <dbReference type="ARBA" id="ARBA00022461"/>
    </source>
</evidence>
<evidence type="ECO:0000256" key="5">
    <source>
        <dbReference type="ARBA" id="ARBA00022692"/>
    </source>
</evidence>
<keyword evidence="7" id="KW-0915">Sodium</keyword>
<keyword evidence="4 12" id="KW-0894">Sodium channel</keyword>
<evidence type="ECO:0008006" key="15">
    <source>
        <dbReference type="Google" id="ProtNLM"/>
    </source>
</evidence>
<evidence type="ECO:0000256" key="9">
    <source>
        <dbReference type="ARBA" id="ARBA00023136"/>
    </source>
</evidence>
<dbReference type="GO" id="GO:0016020">
    <property type="term" value="C:membrane"/>
    <property type="evidence" value="ECO:0007669"/>
    <property type="project" value="UniProtKB-SubCell"/>
</dbReference>
<organism evidence="13 14">
    <name type="scientific">Cryptolaemus montrouzieri</name>
    <dbReference type="NCBI Taxonomy" id="559131"/>
    <lineage>
        <taxon>Eukaryota</taxon>
        <taxon>Metazoa</taxon>
        <taxon>Ecdysozoa</taxon>
        <taxon>Arthropoda</taxon>
        <taxon>Hexapoda</taxon>
        <taxon>Insecta</taxon>
        <taxon>Pterygota</taxon>
        <taxon>Neoptera</taxon>
        <taxon>Endopterygota</taxon>
        <taxon>Coleoptera</taxon>
        <taxon>Polyphaga</taxon>
        <taxon>Cucujiformia</taxon>
        <taxon>Coccinelloidea</taxon>
        <taxon>Coccinellidae</taxon>
        <taxon>Scymninae</taxon>
        <taxon>Scymnini</taxon>
        <taxon>Cryptolaemus</taxon>
    </lineage>
</organism>
<evidence type="ECO:0000256" key="8">
    <source>
        <dbReference type="ARBA" id="ARBA00023065"/>
    </source>
</evidence>
<keyword evidence="8 12" id="KW-0406">Ion transport</keyword>
<keyword evidence="3 12" id="KW-0813">Transport</keyword>
<keyword evidence="9" id="KW-0472">Membrane</keyword>
<dbReference type="PANTHER" id="PTHR11690">
    <property type="entry name" value="AMILORIDE-SENSITIVE SODIUM CHANNEL-RELATED"/>
    <property type="match status" value="1"/>
</dbReference>
<keyword evidence="5 12" id="KW-0812">Transmembrane</keyword>
<evidence type="ECO:0000256" key="2">
    <source>
        <dbReference type="ARBA" id="ARBA00007193"/>
    </source>
</evidence>
<evidence type="ECO:0000256" key="11">
    <source>
        <dbReference type="ARBA" id="ARBA00023303"/>
    </source>
</evidence>
<keyword evidence="14" id="KW-1185">Reference proteome</keyword>
<accession>A0ABD2MWL5</accession>
<keyword evidence="10 12" id="KW-0739">Sodium transport</keyword>
<evidence type="ECO:0000256" key="6">
    <source>
        <dbReference type="ARBA" id="ARBA00022989"/>
    </source>
</evidence>
<dbReference type="EMBL" id="JABFTP020000042">
    <property type="protein sequence ID" value="KAL3270507.1"/>
    <property type="molecule type" value="Genomic_DNA"/>
</dbReference>
<evidence type="ECO:0000256" key="3">
    <source>
        <dbReference type="ARBA" id="ARBA00022448"/>
    </source>
</evidence>
<name>A0ABD2MWL5_9CUCU</name>
<sequence>MFITDPTIVTLEKFTLPISEVPFPGISVCNINRISRKAAYSMALDYASRSGSKSSLNVTAIFENMKHLGKLYDFSFSEDEEENLMEFQKYLEEYDPHQPEDALKGNFNVLEKMRLLQLSGNCLEGLSDCKWGGEKRSCSDLFIPELTMDGFCCIFNYFDRNHPQISKIMREHFNKTLHSSRFGRDFGLTFRINVNLSDYYYSALATMGSKILFSSADDFPDTTSGSLIEKLVPIGVEANLELTAQSIYTVQEARKYSIEKRNCIFKHEVRTIFGDYSQSDCIMDCKIRSVAALCECIAFMHVKAAPTDLGYQCTLADLACLSKYAAKWRQIYPRDYDQEGLEREKQDALNCQKCYPECDTSRYFVNSEQGIITGTDLNYSIVNIFFETPYVEQHKQDVVYYWFDMISMFGGSAAL</sequence>
<dbReference type="Pfam" id="PF00858">
    <property type="entry name" value="ASC"/>
    <property type="match status" value="1"/>
</dbReference>
<comment type="similarity">
    <text evidence="2 12">Belongs to the amiloride-sensitive sodium channel (TC 1.A.6) family.</text>
</comment>
<evidence type="ECO:0000256" key="12">
    <source>
        <dbReference type="RuleBase" id="RU000679"/>
    </source>
</evidence>
<protein>
    <recommendedName>
        <fullName evidence="15">Sodium channel protein Nach</fullName>
    </recommendedName>
</protein>
<evidence type="ECO:0000256" key="1">
    <source>
        <dbReference type="ARBA" id="ARBA00004141"/>
    </source>
</evidence>
<keyword evidence="11 12" id="KW-0407">Ion channel</keyword>
<dbReference type="Gene3D" id="2.60.470.10">
    <property type="entry name" value="Acid-sensing ion channels like domains"/>
    <property type="match status" value="1"/>
</dbReference>
<proteinExistence type="inferred from homology"/>
<evidence type="ECO:0000313" key="13">
    <source>
        <dbReference type="EMBL" id="KAL3270507.1"/>
    </source>
</evidence>
<dbReference type="PANTHER" id="PTHR11690:SF253">
    <property type="entry name" value="PICKPOCKET 18-RELATED"/>
    <property type="match status" value="1"/>
</dbReference>
<dbReference type="InterPro" id="IPR001873">
    <property type="entry name" value="ENaC"/>
</dbReference>
<dbReference type="GO" id="GO:0005272">
    <property type="term" value="F:sodium channel activity"/>
    <property type="evidence" value="ECO:0007669"/>
    <property type="project" value="UniProtKB-KW"/>
</dbReference>